<dbReference type="EMBL" id="LGRX02026879">
    <property type="protein sequence ID" value="KAK3250158.1"/>
    <property type="molecule type" value="Genomic_DNA"/>
</dbReference>
<organism evidence="1 2">
    <name type="scientific">Cymbomonas tetramitiformis</name>
    <dbReference type="NCBI Taxonomy" id="36881"/>
    <lineage>
        <taxon>Eukaryota</taxon>
        <taxon>Viridiplantae</taxon>
        <taxon>Chlorophyta</taxon>
        <taxon>Pyramimonadophyceae</taxon>
        <taxon>Pyramimonadales</taxon>
        <taxon>Pyramimonadaceae</taxon>
        <taxon>Cymbomonas</taxon>
    </lineage>
</organism>
<name>A0AAE0C9A2_9CHLO</name>
<accession>A0AAE0C9A2</accession>
<evidence type="ECO:0000313" key="2">
    <source>
        <dbReference type="Proteomes" id="UP001190700"/>
    </source>
</evidence>
<proteinExistence type="predicted"/>
<evidence type="ECO:0000313" key="1">
    <source>
        <dbReference type="EMBL" id="KAK3250158.1"/>
    </source>
</evidence>
<keyword evidence="2" id="KW-1185">Reference proteome</keyword>
<gene>
    <name evidence="1" type="ORF">CYMTET_40454</name>
</gene>
<dbReference type="Proteomes" id="UP001190700">
    <property type="component" value="Unassembled WGS sequence"/>
</dbReference>
<dbReference type="AlphaFoldDB" id="A0AAE0C9A2"/>
<sequence length="121" mass="13794">MPCGWAAYAWNHFGVPKVTDVIMKYLHIPKMIENFVKRRTMPVMTKVVLAGLWETHSPAAPDAHGLWETHSPAAPDAHAPDAHGAAWKWCLQGCGRRILLQRLMRMGCGRRIRLQRLLILY</sequence>
<reference evidence="1 2" key="1">
    <citation type="journal article" date="2015" name="Genome Biol. Evol.">
        <title>Comparative Genomics of a Bacterivorous Green Alga Reveals Evolutionary Causalities and Consequences of Phago-Mixotrophic Mode of Nutrition.</title>
        <authorList>
            <person name="Burns J.A."/>
            <person name="Paasch A."/>
            <person name="Narechania A."/>
            <person name="Kim E."/>
        </authorList>
    </citation>
    <scope>NUCLEOTIDE SEQUENCE [LARGE SCALE GENOMIC DNA]</scope>
    <source>
        <strain evidence="1 2">PLY_AMNH</strain>
    </source>
</reference>
<protein>
    <submittedName>
        <fullName evidence="1">Uncharacterized protein</fullName>
    </submittedName>
</protein>
<comment type="caution">
    <text evidence="1">The sequence shown here is derived from an EMBL/GenBank/DDBJ whole genome shotgun (WGS) entry which is preliminary data.</text>
</comment>